<protein>
    <recommendedName>
        <fullName evidence="3">Flagellar protein</fullName>
    </recommendedName>
</protein>
<keyword evidence="2" id="KW-1185">Reference proteome</keyword>
<reference evidence="1 2" key="1">
    <citation type="submission" date="2020-08" db="EMBL/GenBank/DDBJ databases">
        <title>Cohnella phylogeny.</title>
        <authorList>
            <person name="Dunlap C."/>
        </authorList>
    </citation>
    <scope>NUCLEOTIDE SEQUENCE [LARGE SCALE GENOMIC DNA]</scope>
    <source>
        <strain evidence="1 2">CBP 2801</strain>
    </source>
</reference>
<dbReference type="AlphaFoldDB" id="A0A7X0VVW9"/>
<dbReference type="Proteomes" id="UP000564644">
    <property type="component" value="Unassembled WGS sequence"/>
</dbReference>
<evidence type="ECO:0008006" key="3">
    <source>
        <dbReference type="Google" id="ProtNLM"/>
    </source>
</evidence>
<comment type="caution">
    <text evidence="1">The sequence shown here is derived from an EMBL/GenBank/DDBJ whole genome shotgun (WGS) entry which is preliminary data.</text>
</comment>
<proteinExistence type="predicted"/>
<evidence type="ECO:0000313" key="1">
    <source>
        <dbReference type="EMBL" id="MBB6731812.1"/>
    </source>
</evidence>
<sequence length="134" mass="15636">MAIGLQVDQCPGCGGLYRANSRHLCPNCSAEEDGQLQTIERQLRRNRFLNNEQVAELASVRPERIRSWIRNGKLKLYDYPNLSDECDLCSQPIRSGKLCGSCVIRIQEQVRHEYEQDRLMKERRKVAHSYFSHR</sequence>
<dbReference type="EMBL" id="JACJVO010000015">
    <property type="protein sequence ID" value="MBB6731812.1"/>
    <property type="molecule type" value="Genomic_DNA"/>
</dbReference>
<dbReference type="RefSeq" id="WP_185129480.1">
    <property type="nucleotide sequence ID" value="NZ_JACJVO010000015.1"/>
</dbReference>
<organism evidence="1 2">
    <name type="scientific">Cohnella zeiphila</name>
    <dbReference type="NCBI Taxonomy" id="2761120"/>
    <lineage>
        <taxon>Bacteria</taxon>
        <taxon>Bacillati</taxon>
        <taxon>Bacillota</taxon>
        <taxon>Bacilli</taxon>
        <taxon>Bacillales</taxon>
        <taxon>Paenibacillaceae</taxon>
        <taxon>Cohnella</taxon>
    </lineage>
</organism>
<evidence type="ECO:0000313" key="2">
    <source>
        <dbReference type="Proteomes" id="UP000564644"/>
    </source>
</evidence>
<accession>A0A7X0VVW9</accession>
<name>A0A7X0VVW9_9BACL</name>
<gene>
    <name evidence="1" type="ORF">H7C18_12900</name>
</gene>